<name>A0ABY4SQE4_9CAUL</name>
<proteinExistence type="predicted"/>
<gene>
    <name evidence="1" type="ORF">M8231_14815</name>
</gene>
<organism evidence="1 2">
    <name type="scientific">Brevundimonas albigilva</name>
    <dbReference type="NCBI Taxonomy" id="1312364"/>
    <lineage>
        <taxon>Bacteria</taxon>
        <taxon>Pseudomonadati</taxon>
        <taxon>Pseudomonadota</taxon>
        <taxon>Alphaproteobacteria</taxon>
        <taxon>Caulobacterales</taxon>
        <taxon>Caulobacteraceae</taxon>
        <taxon>Brevundimonas</taxon>
    </lineage>
</organism>
<protein>
    <submittedName>
        <fullName evidence="1">Uncharacterized protein</fullName>
    </submittedName>
</protein>
<dbReference type="RefSeq" id="WP_250201834.1">
    <property type="nucleotide sequence ID" value="NZ_CP097649.1"/>
</dbReference>
<reference evidence="1" key="1">
    <citation type="submission" date="2022-05" db="EMBL/GenBank/DDBJ databases">
        <title>Brevundimonas albigilva TT17 genome sequence.</title>
        <authorList>
            <person name="Lee K."/>
            <person name="Son H."/>
        </authorList>
    </citation>
    <scope>NUCLEOTIDE SEQUENCE</scope>
    <source>
        <strain evidence="1">TT17</strain>
    </source>
</reference>
<dbReference type="Proteomes" id="UP001055429">
    <property type="component" value="Chromosome"/>
</dbReference>
<keyword evidence="2" id="KW-1185">Reference proteome</keyword>
<evidence type="ECO:0000313" key="2">
    <source>
        <dbReference type="Proteomes" id="UP001055429"/>
    </source>
</evidence>
<sequence length="167" mass="19086">MEYERSAKGITYRGLRRAFRDEANTNHEFVSRIDKALGGGFISLSHGAFMKNQGDDLHLIVQRPDDSEGRVALYVQIDQIIAKGALDLETKPKVKKHRQGDHRLVTLAPHVWFHHTGNAGEAENGLTFEKLMKIASPRFAQALEAGIERADRTFIEMMKPKLHRRRW</sequence>
<evidence type="ECO:0000313" key="1">
    <source>
        <dbReference type="EMBL" id="URI15048.1"/>
    </source>
</evidence>
<accession>A0ABY4SQE4</accession>
<dbReference type="EMBL" id="CP097649">
    <property type="protein sequence ID" value="URI15048.1"/>
    <property type="molecule type" value="Genomic_DNA"/>
</dbReference>